<dbReference type="GO" id="GO:0000781">
    <property type="term" value="C:chromosome, telomeric region"/>
    <property type="evidence" value="ECO:0007669"/>
    <property type="project" value="UniProtKB-SubCell"/>
</dbReference>
<dbReference type="SUPFAM" id="SSF52540">
    <property type="entry name" value="P-loop containing nucleoside triphosphate hydrolases"/>
    <property type="match status" value="1"/>
</dbReference>
<evidence type="ECO:0000259" key="13">
    <source>
        <dbReference type="Pfam" id="PF13476"/>
    </source>
</evidence>
<dbReference type="PANTHER" id="PTHR45916:SF1">
    <property type="entry name" value="STRUCTURAL MAINTENANCE OF CHROMOSOMES PROTEIN 5"/>
    <property type="match status" value="1"/>
</dbReference>
<comment type="caution">
    <text evidence="14">The sequence shown here is derived from an EMBL/GenBank/DDBJ whole genome shotgun (WGS) entry which is preliminary data.</text>
</comment>
<dbReference type="InterPro" id="IPR027417">
    <property type="entry name" value="P-loop_NTPase"/>
</dbReference>
<evidence type="ECO:0000256" key="9">
    <source>
        <dbReference type="ARBA" id="ARBA00023054"/>
    </source>
</evidence>
<organism evidence="14 15">
    <name type="scientific">Gambusia affinis</name>
    <name type="common">Western mosquitofish</name>
    <name type="synonym">Heterandria affinis</name>
    <dbReference type="NCBI Taxonomy" id="33528"/>
    <lineage>
        <taxon>Eukaryota</taxon>
        <taxon>Metazoa</taxon>
        <taxon>Chordata</taxon>
        <taxon>Craniata</taxon>
        <taxon>Vertebrata</taxon>
        <taxon>Euteleostomi</taxon>
        <taxon>Actinopterygii</taxon>
        <taxon>Neopterygii</taxon>
        <taxon>Teleostei</taxon>
        <taxon>Neoteleostei</taxon>
        <taxon>Acanthomorphata</taxon>
        <taxon>Ovalentaria</taxon>
        <taxon>Atherinomorphae</taxon>
        <taxon>Cyprinodontiformes</taxon>
        <taxon>Poeciliidae</taxon>
        <taxon>Poeciliinae</taxon>
        <taxon>Gambusia</taxon>
    </lineage>
</organism>
<protein>
    <recommendedName>
        <fullName evidence="4">Structural maintenance of chromosomes protein 5</fullName>
    </recommendedName>
</protein>
<evidence type="ECO:0000256" key="5">
    <source>
        <dbReference type="ARBA" id="ARBA00022454"/>
    </source>
</evidence>
<feature type="domain" description="Rad50/SbcC-type AAA" evidence="13">
    <location>
        <begin position="44"/>
        <end position="252"/>
    </location>
</feature>
<evidence type="ECO:0000256" key="10">
    <source>
        <dbReference type="ARBA" id="ARBA00023242"/>
    </source>
</evidence>
<gene>
    <name evidence="14" type="ORF">CCH79_00010721</name>
</gene>
<name>A0A315W7M5_GAMAF</name>
<evidence type="ECO:0000313" key="15">
    <source>
        <dbReference type="Proteomes" id="UP000250572"/>
    </source>
</evidence>
<evidence type="ECO:0000256" key="11">
    <source>
        <dbReference type="SAM" id="Coils"/>
    </source>
</evidence>
<keyword evidence="10" id="KW-0539">Nucleus</keyword>
<dbReference type="PANTHER" id="PTHR45916">
    <property type="entry name" value="STRUCTURAL MAINTENANCE OF CHROMOSOMES PROTEIN 5"/>
    <property type="match status" value="1"/>
</dbReference>
<dbReference type="GO" id="GO:0000724">
    <property type="term" value="P:double-strand break repair via homologous recombination"/>
    <property type="evidence" value="ECO:0007669"/>
    <property type="project" value="TreeGrafter"/>
</dbReference>
<dbReference type="Pfam" id="PF13476">
    <property type="entry name" value="AAA_23"/>
    <property type="match status" value="1"/>
</dbReference>
<dbReference type="GO" id="GO:0030915">
    <property type="term" value="C:Smc5-Smc6 complex"/>
    <property type="evidence" value="ECO:0007669"/>
    <property type="project" value="TreeGrafter"/>
</dbReference>
<dbReference type="FunFam" id="3.40.50.300:FF:000793">
    <property type="entry name" value="Structural maintenance of chromosomes protein 5"/>
    <property type="match status" value="1"/>
</dbReference>
<evidence type="ECO:0000256" key="6">
    <source>
        <dbReference type="ARBA" id="ARBA00022741"/>
    </source>
</evidence>
<feature type="compositionally biased region" description="Basic and acidic residues" evidence="12">
    <location>
        <begin position="329"/>
        <end position="338"/>
    </location>
</feature>
<comment type="subcellular location">
    <subcellularLocation>
        <location evidence="2">Chromosome</location>
        <location evidence="2">Telomere</location>
    </subcellularLocation>
    <subcellularLocation>
        <location evidence="1">Nucleus</location>
    </subcellularLocation>
</comment>
<dbReference type="GO" id="GO:0016887">
    <property type="term" value="F:ATP hydrolysis activity"/>
    <property type="evidence" value="ECO:0007669"/>
    <property type="project" value="InterPro"/>
</dbReference>
<dbReference type="GO" id="GO:0005524">
    <property type="term" value="F:ATP binding"/>
    <property type="evidence" value="ECO:0007669"/>
    <property type="project" value="UniProtKB-KW"/>
</dbReference>
<keyword evidence="5" id="KW-0158">Chromosome</keyword>
<keyword evidence="15" id="KW-1185">Reference proteome</keyword>
<evidence type="ECO:0000256" key="8">
    <source>
        <dbReference type="ARBA" id="ARBA00022895"/>
    </source>
</evidence>
<keyword evidence="6" id="KW-0547">Nucleotide-binding</keyword>
<feature type="region of interest" description="Disordered" evidence="12">
    <location>
        <begin position="1"/>
        <end position="32"/>
    </location>
</feature>
<reference evidence="14 15" key="1">
    <citation type="journal article" date="2018" name="G3 (Bethesda)">
        <title>A High-Quality Reference Genome for the Invasive Mosquitofish Gambusia affinis Using a Chicago Library.</title>
        <authorList>
            <person name="Hoffberg S.L."/>
            <person name="Troendle N.J."/>
            <person name="Glenn T.C."/>
            <person name="Mahmud O."/>
            <person name="Louha S."/>
            <person name="Chalopin D."/>
            <person name="Bennetzen J.L."/>
            <person name="Mauricio R."/>
        </authorList>
    </citation>
    <scope>NUCLEOTIDE SEQUENCE [LARGE SCALE GENOMIC DNA]</scope>
    <source>
        <strain evidence="14">NE01/NJP1002.9</strain>
        <tissue evidence="14">Muscle</tissue>
    </source>
</reference>
<dbReference type="GO" id="GO:0005634">
    <property type="term" value="C:nucleus"/>
    <property type="evidence" value="ECO:0007669"/>
    <property type="project" value="UniProtKB-SubCell"/>
</dbReference>
<evidence type="ECO:0000256" key="12">
    <source>
        <dbReference type="SAM" id="MobiDB-lite"/>
    </source>
</evidence>
<feature type="compositionally biased region" description="Low complexity" evidence="12">
    <location>
        <begin position="14"/>
        <end position="23"/>
    </location>
</feature>
<feature type="coiled-coil region" evidence="11">
    <location>
        <begin position="207"/>
        <end position="291"/>
    </location>
</feature>
<evidence type="ECO:0000256" key="4">
    <source>
        <dbReference type="ARBA" id="ARBA00018687"/>
    </source>
</evidence>
<accession>A0A315W7M5</accession>
<dbReference type="Proteomes" id="UP000250572">
    <property type="component" value="Unassembled WGS sequence"/>
</dbReference>
<dbReference type="EMBL" id="NHOQ01000318">
    <property type="protein sequence ID" value="PWA30935.1"/>
    <property type="molecule type" value="Genomic_DNA"/>
</dbReference>
<sequence length="533" mass="61486">MAEPNKRQRLSHITSGSQTGSTSLLRGPEGAGEAGSFVEGSILRITMKNFLTYDYSVVHPGPNLNMIVGANGTGKSSIVCAICLVLAGRTVTLGRGDKVGLYVKRGCQKGFVEIELFKNGGNLVISREIHVENNQSLWILNGGISNQKKVEEEVKALQIQVSNLCQFLPQEKVGEFAKMSKVELLEATEKSVGPPEMYEYHCELKNFRNKERELENVVKEKASFLEKAKQRNERNKIDVNRYYEKKRHLDVIELLEKKKPWVEYETARKELEGLKMEREEAKKQLSALRQAQAPMLKKIQQIDDQLKPNEAQMKAKTAAIKDASVKCKQKQDQLDRKHKEARRIRRQETSPIDDIKQNLRLKQTEEEDHQKRINNTRRTIEDLKSELAKISDQPDVTPQINAVNMELRRIQVERAKIEGERADLRREGDNINAESKMLVRRLKDMNNMMNAKEEKLRGRHRDTHAALQWLRKNRGLFEGNVHEPMMLVVNVKNPEFAKYVENHIPFHDLRAFVFQRKDDMEKFMTEVRVVLTV</sequence>
<evidence type="ECO:0000313" key="14">
    <source>
        <dbReference type="EMBL" id="PWA30935.1"/>
    </source>
</evidence>
<evidence type="ECO:0000256" key="3">
    <source>
        <dbReference type="ARBA" id="ARBA00010171"/>
    </source>
</evidence>
<dbReference type="GO" id="GO:0003697">
    <property type="term" value="F:single-stranded DNA binding"/>
    <property type="evidence" value="ECO:0007669"/>
    <property type="project" value="TreeGrafter"/>
</dbReference>
<feature type="region of interest" description="Disordered" evidence="12">
    <location>
        <begin position="329"/>
        <end position="353"/>
    </location>
</feature>
<keyword evidence="8" id="KW-0779">Telomere</keyword>
<dbReference type="AlphaFoldDB" id="A0A315W7M5"/>
<keyword evidence="9 11" id="KW-0175">Coiled coil</keyword>
<comment type="similarity">
    <text evidence="3">Belongs to the SMC family. SMC5 subfamily.</text>
</comment>
<dbReference type="Gene3D" id="3.40.50.300">
    <property type="entry name" value="P-loop containing nucleotide triphosphate hydrolases"/>
    <property type="match status" value="1"/>
</dbReference>
<proteinExistence type="inferred from homology"/>
<evidence type="ECO:0000256" key="7">
    <source>
        <dbReference type="ARBA" id="ARBA00022840"/>
    </source>
</evidence>
<evidence type="ECO:0000256" key="2">
    <source>
        <dbReference type="ARBA" id="ARBA00004574"/>
    </source>
</evidence>
<dbReference type="InterPro" id="IPR038729">
    <property type="entry name" value="Rad50/SbcC_AAA"/>
</dbReference>
<keyword evidence="7" id="KW-0067">ATP-binding</keyword>
<evidence type="ECO:0000256" key="1">
    <source>
        <dbReference type="ARBA" id="ARBA00004123"/>
    </source>
</evidence>